<organism evidence="1 2">
    <name type="scientific">Legionella massiliensis</name>
    <dbReference type="NCBI Taxonomy" id="1034943"/>
    <lineage>
        <taxon>Bacteria</taxon>
        <taxon>Pseudomonadati</taxon>
        <taxon>Pseudomonadota</taxon>
        <taxon>Gammaproteobacteria</taxon>
        <taxon>Legionellales</taxon>
        <taxon>Legionellaceae</taxon>
        <taxon>Legionella</taxon>
    </lineage>
</organism>
<dbReference type="OrthoDB" id="1550603at2"/>
<dbReference type="STRING" id="1034943.BN59_00394"/>
<dbReference type="eggNOG" id="COG2253">
    <property type="taxonomic scope" value="Bacteria"/>
</dbReference>
<dbReference type="EMBL" id="CCSB01000001">
    <property type="protein sequence ID" value="CDZ76128.1"/>
    <property type="molecule type" value="Genomic_DNA"/>
</dbReference>
<dbReference type="Gene3D" id="3.10.450.620">
    <property type="entry name" value="JHP933, nucleotidyltransferase-like core domain"/>
    <property type="match status" value="1"/>
</dbReference>
<keyword evidence="2" id="KW-1185">Reference proteome</keyword>
<proteinExistence type="predicted"/>
<protein>
    <recommendedName>
        <fullName evidence="3">Nucleotidyl transferase AbiEii toxin, Type IV TA system</fullName>
    </recommendedName>
</protein>
<evidence type="ECO:0000313" key="1">
    <source>
        <dbReference type="EMBL" id="CDZ76128.1"/>
    </source>
</evidence>
<sequence length="308" mass="35248">MSFEEVYKNQVALLLEVLPVVSHFKCFALKGGTAINLFIRDMPRLSVDIDLTYLPIESRDIFLVNIKTELIKMKQFIENQGLVAKEVITKKGTLAKLQVFAKNAMIKIEPNFVLRGSVFACEEQELCEKAQDQFLKFMRINTLSIADLYGGKICAALDRYHPRDLFDLKLLLDNQGLTEQIRQAFIVYLASGSRPMHELLDPKISEVSKQEFEKTFKNEFLGMTDTPISHEELSNIRSNLPSLLLTSFTDSERKFLLTLKSGSPDWSLLPVKGIETLPGIQWKLKNINKIPDDKKKEQLNKLKHILDM</sequence>
<name>A0A078KWN3_9GAMM</name>
<dbReference type="Pfam" id="PF08843">
    <property type="entry name" value="AbiEii"/>
    <property type="match status" value="1"/>
</dbReference>
<evidence type="ECO:0000313" key="2">
    <source>
        <dbReference type="Proteomes" id="UP000044071"/>
    </source>
</evidence>
<dbReference type="InterPro" id="IPR014942">
    <property type="entry name" value="AbiEii"/>
</dbReference>
<gene>
    <name evidence="1" type="ORF">BN59_00394</name>
</gene>
<reference evidence="1 2" key="1">
    <citation type="submission" date="2014-06" db="EMBL/GenBank/DDBJ databases">
        <authorList>
            <person name="Urmite Genomes Urmite Genomes"/>
        </authorList>
    </citation>
    <scope>NUCLEOTIDE SEQUENCE [LARGE SCALE GENOMIC DNA]</scope>
</reference>
<dbReference type="AlphaFoldDB" id="A0A078KWN3"/>
<dbReference type="Proteomes" id="UP000044071">
    <property type="component" value="Unassembled WGS sequence"/>
</dbReference>
<dbReference type="RefSeq" id="WP_043872729.1">
    <property type="nucleotide sequence ID" value="NZ_CCVW01000001.1"/>
</dbReference>
<evidence type="ECO:0008006" key="3">
    <source>
        <dbReference type="Google" id="ProtNLM"/>
    </source>
</evidence>
<accession>A0A078KWN3</accession>